<evidence type="ECO:0000259" key="9">
    <source>
        <dbReference type="Pfam" id="PF01425"/>
    </source>
</evidence>
<dbReference type="AlphaFoldDB" id="A0A1M6NTQ3"/>
<dbReference type="GO" id="GO:0006412">
    <property type="term" value="P:translation"/>
    <property type="evidence" value="ECO:0007669"/>
    <property type="project" value="UniProtKB-UniRule"/>
</dbReference>
<dbReference type="STRING" id="1121301.SAMN02745912_01863"/>
<reference evidence="10 11" key="1">
    <citation type="submission" date="2016-11" db="EMBL/GenBank/DDBJ databases">
        <authorList>
            <person name="Jaros S."/>
            <person name="Januszkiewicz K."/>
            <person name="Wedrychowicz H."/>
        </authorList>
    </citation>
    <scope>NUCLEOTIDE SEQUENCE [LARGE SCALE GENOMIC DNA]</scope>
    <source>
        <strain evidence="10 11">DSM 15212</strain>
    </source>
</reference>
<evidence type="ECO:0000256" key="3">
    <source>
        <dbReference type="ARBA" id="ARBA00022741"/>
    </source>
</evidence>
<dbReference type="PROSITE" id="PS00571">
    <property type="entry name" value="AMIDASES"/>
    <property type="match status" value="1"/>
</dbReference>
<proteinExistence type="inferred from homology"/>
<dbReference type="EMBL" id="FRAG01000019">
    <property type="protein sequence ID" value="SHJ99109.1"/>
    <property type="molecule type" value="Genomic_DNA"/>
</dbReference>
<evidence type="ECO:0000256" key="6">
    <source>
        <dbReference type="ARBA" id="ARBA00025295"/>
    </source>
</evidence>
<feature type="domain" description="Amidase" evidence="9">
    <location>
        <begin position="24"/>
        <end position="466"/>
    </location>
</feature>
<comment type="subunit">
    <text evidence="8">Heterotrimer of A, B and C subunits.</text>
</comment>
<evidence type="ECO:0000313" key="10">
    <source>
        <dbReference type="EMBL" id="SHJ99109.1"/>
    </source>
</evidence>
<evidence type="ECO:0000256" key="1">
    <source>
        <dbReference type="ARBA" id="ARBA00008069"/>
    </source>
</evidence>
<feature type="active site" description="Acyl-ester intermediate" evidence="8">
    <location>
        <position position="178"/>
    </location>
</feature>
<dbReference type="PANTHER" id="PTHR11895:SF151">
    <property type="entry name" value="GLUTAMYL-TRNA(GLN) AMIDOTRANSFERASE SUBUNIT A"/>
    <property type="match status" value="1"/>
</dbReference>
<evidence type="ECO:0000256" key="7">
    <source>
        <dbReference type="ARBA" id="ARBA00047407"/>
    </source>
</evidence>
<dbReference type="InterPro" id="IPR036928">
    <property type="entry name" value="AS_sf"/>
</dbReference>
<dbReference type="OrthoDB" id="9811471at2"/>
<evidence type="ECO:0000256" key="5">
    <source>
        <dbReference type="ARBA" id="ARBA00022917"/>
    </source>
</evidence>
<keyword evidence="5 8" id="KW-0648">Protein biosynthesis</keyword>
<dbReference type="GO" id="GO:0030956">
    <property type="term" value="C:glutamyl-tRNA(Gln) amidotransferase complex"/>
    <property type="evidence" value="ECO:0007669"/>
    <property type="project" value="InterPro"/>
</dbReference>
<evidence type="ECO:0000313" key="11">
    <source>
        <dbReference type="Proteomes" id="UP000184465"/>
    </source>
</evidence>
<dbReference type="RefSeq" id="WP_073149202.1">
    <property type="nucleotide sequence ID" value="NZ_FRAG01000019.1"/>
</dbReference>
<dbReference type="Proteomes" id="UP000184465">
    <property type="component" value="Unassembled WGS sequence"/>
</dbReference>
<dbReference type="GO" id="GO:0016740">
    <property type="term" value="F:transferase activity"/>
    <property type="evidence" value="ECO:0007669"/>
    <property type="project" value="UniProtKB-KW"/>
</dbReference>
<keyword evidence="4 8" id="KW-0067">ATP-binding</keyword>
<feature type="active site" description="Charge relay system" evidence="8">
    <location>
        <position position="154"/>
    </location>
</feature>
<dbReference type="SUPFAM" id="SSF75304">
    <property type="entry name" value="Amidase signature (AS) enzymes"/>
    <property type="match status" value="1"/>
</dbReference>
<evidence type="ECO:0000256" key="8">
    <source>
        <dbReference type="HAMAP-Rule" id="MF_00120"/>
    </source>
</evidence>
<dbReference type="GO" id="GO:0005524">
    <property type="term" value="F:ATP binding"/>
    <property type="evidence" value="ECO:0007669"/>
    <property type="project" value="UniProtKB-KW"/>
</dbReference>
<feature type="active site" description="Charge relay system" evidence="8">
    <location>
        <position position="79"/>
    </location>
</feature>
<dbReference type="EC" id="6.3.5.7" evidence="8"/>
<dbReference type="GO" id="GO:0050567">
    <property type="term" value="F:glutaminyl-tRNA synthase (glutamine-hydrolyzing) activity"/>
    <property type="evidence" value="ECO:0007669"/>
    <property type="project" value="UniProtKB-UniRule"/>
</dbReference>
<comment type="catalytic activity">
    <reaction evidence="7 8">
        <text>L-glutamyl-tRNA(Gln) + L-glutamine + ATP + H2O = L-glutaminyl-tRNA(Gln) + L-glutamate + ADP + phosphate + H(+)</text>
        <dbReference type="Rhea" id="RHEA:17521"/>
        <dbReference type="Rhea" id="RHEA-COMP:9681"/>
        <dbReference type="Rhea" id="RHEA-COMP:9684"/>
        <dbReference type="ChEBI" id="CHEBI:15377"/>
        <dbReference type="ChEBI" id="CHEBI:15378"/>
        <dbReference type="ChEBI" id="CHEBI:29985"/>
        <dbReference type="ChEBI" id="CHEBI:30616"/>
        <dbReference type="ChEBI" id="CHEBI:43474"/>
        <dbReference type="ChEBI" id="CHEBI:58359"/>
        <dbReference type="ChEBI" id="CHEBI:78520"/>
        <dbReference type="ChEBI" id="CHEBI:78521"/>
        <dbReference type="ChEBI" id="CHEBI:456216"/>
        <dbReference type="EC" id="6.3.5.7"/>
    </reaction>
</comment>
<evidence type="ECO:0000256" key="4">
    <source>
        <dbReference type="ARBA" id="ARBA00022840"/>
    </source>
</evidence>
<dbReference type="InterPro" id="IPR023631">
    <property type="entry name" value="Amidase_dom"/>
</dbReference>
<comment type="function">
    <text evidence="6 8">Allows the formation of correctly charged Gln-tRNA(Gln) through the transamidation of misacylated Glu-tRNA(Gln) in organisms which lack glutaminyl-tRNA synthetase. The reaction takes place in the presence of glutamine and ATP through an activated gamma-phospho-Glu-tRNA(Gln).</text>
</comment>
<name>A0A1M6NTQ3_PARC5</name>
<gene>
    <name evidence="8" type="primary">gatA</name>
    <name evidence="10" type="ORF">SAMN02745912_01863</name>
</gene>
<dbReference type="InterPro" id="IPR000120">
    <property type="entry name" value="Amidase"/>
</dbReference>
<dbReference type="InterPro" id="IPR004412">
    <property type="entry name" value="GatA"/>
</dbReference>
<dbReference type="NCBIfam" id="TIGR00132">
    <property type="entry name" value="gatA"/>
    <property type="match status" value="1"/>
</dbReference>
<sequence>MKLYDLTAHEIRDMLRKKEVSCREVTENILDRIAKVEPYISSYITINDEGTLSMADNIDKLIKNGEDLGDLAGIPMALKDNICTDGILTTCGSKMLQNFVPPYNATCVERLYNEKSILIGKTNMDEFAMGSSTENSAFKPTRNPWDLSRVPGGSSGGSAASVAAGEAFFALGSDTGGSIRQPAALCGLVGLKPTYGMVSRYGLVSYASSLDQIGTLTKDVEDCALVMNVIAGYDFRDSTSVSGVALDYKEALIQDVKGLKIGIPREYFYEDIDIDIKKAVYEGVKVLCDMGAEYEEMSLPYTEYNLATYFIIASSECSSNLARYDGIRYGYRASECKNLNDVLIKSRSEGFGEEVKRRIMAGTYSLSFGYYDEYYKRALKVRTLIKNDFAKAFEKYDVLITPTSPHVAFKFNEKTRDPLMMYKSDICTVGINIAGLPAISICCGFKNHLPIGLQIIGRHFDEKTILRVAYTFEQNTKYHKKRAVI</sequence>
<dbReference type="Pfam" id="PF01425">
    <property type="entry name" value="Amidase"/>
    <property type="match status" value="1"/>
</dbReference>
<organism evidence="10 11">
    <name type="scientific">Paramaledivibacter caminithermalis (strain DSM 15212 / CIP 107654 / DViRD3)</name>
    <name type="common">Clostridium caminithermale</name>
    <dbReference type="NCBI Taxonomy" id="1121301"/>
    <lineage>
        <taxon>Bacteria</taxon>
        <taxon>Bacillati</taxon>
        <taxon>Bacillota</taxon>
        <taxon>Clostridia</taxon>
        <taxon>Peptostreptococcales</taxon>
        <taxon>Caminicellaceae</taxon>
        <taxon>Paramaledivibacter</taxon>
    </lineage>
</organism>
<keyword evidence="11" id="KW-1185">Reference proteome</keyword>
<protein>
    <recommendedName>
        <fullName evidence="8">Glutamyl-tRNA(Gln) amidotransferase subunit A</fullName>
        <shortName evidence="8">Glu-ADT subunit A</shortName>
        <ecNumber evidence="8">6.3.5.7</ecNumber>
    </recommendedName>
</protein>
<keyword evidence="10" id="KW-0808">Transferase</keyword>
<accession>A0A1M6NTQ3</accession>
<dbReference type="Gene3D" id="3.90.1300.10">
    <property type="entry name" value="Amidase signature (AS) domain"/>
    <property type="match status" value="1"/>
</dbReference>
<dbReference type="InterPro" id="IPR020556">
    <property type="entry name" value="Amidase_CS"/>
</dbReference>
<keyword evidence="3 8" id="KW-0547">Nucleotide-binding</keyword>
<keyword evidence="2 8" id="KW-0436">Ligase</keyword>
<evidence type="ECO:0000256" key="2">
    <source>
        <dbReference type="ARBA" id="ARBA00022598"/>
    </source>
</evidence>
<comment type="similarity">
    <text evidence="1 8">Belongs to the amidase family. GatA subfamily.</text>
</comment>
<dbReference type="HAMAP" id="MF_00120">
    <property type="entry name" value="GatA"/>
    <property type="match status" value="1"/>
</dbReference>
<dbReference type="PANTHER" id="PTHR11895">
    <property type="entry name" value="TRANSAMIDASE"/>
    <property type="match status" value="1"/>
</dbReference>